<feature type="domain" description="HTH tetR-type" evidence="3">
    <location>
        <begin position="12"/>
        <end position="72"/>
    </location>
</feature>
<accession>A0A6J4P951</accession>
<dbReference type="PRINTS" id="PR00455">
    <property type="entry name" value="HTHTETR"/>
</dbReference>
<dbReference type="GO" id="GO:0003700">
    <property type="term" value="F:DNA-binding transcription factor activity"/>
    <property type="evidence" value="ECO:0007669"/>
    <property type="project" value="TreeGrafter"/>
</dbReference>
<evidence type="ECO:0000259" key="3">
    <source>
        <dbReference type="PROSITE" id="PS50977"/>
    </source>
</evidence>
<dbReference type="PANTHER" id="PTHR30055">
    <property type="entry name" value="HTH-TYPE TRANSCRIPTIONAL REGULATOR RUTR"/>
    <property type="match status" value="1"/>
</dbReference>
<dbReference type="Gene3D" id="1.10.357.10">
    <property type="entry name" value="Tetracycline Repressor, domain 2"/>
    <property type="match status" value="1"/>
</dbReference>
<evidence type="ECO:0000313" key="4">
    <source>
        <dbReference type="EMBL" id="CAA9404285.1"/>
    </source>
</evidence>
<dbReference type="GO" id="GO:0000976">
    <property type="term" value="F:transcription cis-regulatory region binding"/>
    <property type="evidence" value="ECO:0007669"/>
    <property type="project" value="TreeGrafter"/>
</dbReference>
<dbReference type="PROSITE" id="PS50977">
    <property type="entry name" value="HTH_TETR_2"/>
    <property type="match status" value="1"/>
</dbReference>
<reference evidence="4" key="1">
    <citation type="submission" date="2020-02" db="EMBL/GenBank/DDBJ databases">
        <authorList>
            <person name="Meier V. D."/>
        </authorList>
    </citation>
    <scope>NUCLEOTIDE SEQUENCE</scope>
    <source>
        <strain evidence="4">AVDCRST_MAG03</strain>
    </source>
</reference>
<dbReference type="EMBL" id="CADCUT010000085">
    <property type="protein sequence ID" value="CAA9404285.1"/>
    <property type="molecule type" value="Genomic_DNA"/>
</dbReference>
<protein>
    <recommendedName>
        <fullName evidence="3">HTH tetR-type domain-containing protein</fullName>
    </recommendedName>
</protein>
<dbReference type="InterPro" id="IPR036271">
    <property type="entry name" value="Tet_transcr_reg_TetR-rel_C_sf"/>
</dbReference>
<name>A0A6J4P951_9ACTN</name>
<evidence type="ECO:0000256" key="1">
    <source>
        <dbReference type="ARBA" id="ARBA00023125"/>
    </source>
</evidence>
<dbReference type="InterPro" id="IPR050109">
    <property type="entry name" value="HTH-type_TetR-like_transc_reg"/>
</dbReference>
<sequence length="217" mass="24203">MSGERRRRRRPEEAERAILAAARSFLSERPFREMKVEDVMARTGLSRPAFYAYFKDRYELVTRLLEGIGGLLFAVDRRWLVGDPGAGREASVAVLEEALRGGAETFEVYGPVLRAISDAASYDGRVEEVYRFGLIERLIVAVAARISRDVEAGISPPDLVPEETARALVFMTERYLIDAYGTSSPQRADPGEAVVRTLVAVWTSTLYGTPARDGERR</sequence>
<feature type="DNA-binding region" description="H-T-H motif" evidence="2">
    <location>
        <begin position="35"/>
        <end position="54"/>
    </location>
</feature>
<dbReference type="Pfam" id="PF00440">
    <property type="entry name" value="TetR_N"/>
    <property type="match status" value="1"/>
</dbReference>
<evidence type="ECO:0000256" key="2">
    <source>
        <dbReference type="PROSITE-ProRule" id="PRU00335"/>
    </source>
</evidence>
<dbReference type="InterPro" id="IPR049397">
    <property type="entry name" value="EthR_C"/>
</dbReference>
<dbReference type="InterPro" id="IPR001647">
    <property type="entry name" value="HTH_TetR"/>
</dbReference>
<gene>
    <name evidence="4" type="ORF">AVDCRST_MAG03-1433</name>
</gene>
<keyword evidence="1 2" id="KW-0238">DNA-binding</keyword>
<dbReference type="PANTHER" id="PTHR30055:SF184">
    <property type="entry name" value="HTH-TYPE TRANSCRIPTIONAL REGULATOR ETHR"/>
    <property type="match status" value="1"/>
</dbReference>
<dbReference type="SUPFAM" id="SSF48498">
    <property type="entry name" value="Tetracyclin repressor-like, C-terminal domain"/>
    <property type="match status" value="1"/>
</dbReference>
<dbReference type="InterPro" id="IPR009057">
    <property type="entry name" value="Homeodomain-like_sf"/>
</dbReference>
<organism evidence="4">
    <name type="scientific">uncultured Rubrobacteraceae bacterium</name>
    <dbReference type="NCBI Taxonomy" id="349277"/>
    <lineage>
        <taxon>Bacteria</taxon>
        <taxon>Bacillati</taxon>
        <taxon>Actinomycetota</taxon>
        <taxon>Rubrobacteria</taxon>
        <taxon>Rubrobacterales</taxon>
        <taxon>Rubrobacteraceae</taxon>
        <taxon>environmental samples</taxon>
    </lineage>
</organism>
<dbReference type="AlphaFoldDB" id="A0A6J4P951"/>
<dbReference type="Gene3D" id="1.10.10.60">
    <property type="entry name" value="Homeodomain-like"/>
    <property type="match status" value="1"/>
</dbReference>
<proteinExistence type="predicted"/>
<dbReference type="Pfam" id="PF21313">
    <property type="entry name" value="EthR_C"/>
    <property type="match status" value="1"/>
</dbReference>
<dbReference type="SUPFAM" id="SSF46689">
    <property type="entry name" value="Homeodomain-like"/>
    <property type="match status" value="1"/>
</dbReference>